<dbReference type="InterPro" id="IPR036116">
    <property type="entry name" value="FN3_sf"/>
</dbReference>
<dbReference type="Pfam" id="PF00102">
    <property type="entry name" value="Y_phosphatase"/>
    <property type="match status" value="3"/>
</dbReference>
<dbReference type="SUPFAM" id="SSF49265">
    <property type="entry name" value="Fibronectin type III"/>
    <property type="match status" value="1"/>
</dbReference>
<proteinExistence type="inferred from homology"/>
<dbReference type="CDD" id="cd00063">
    <property type="entry name" value="FN3"/>
    <property type="match status" value="1"/>
</dbReference>
<dbReference type="Gene3D" id="3.90.190.10">
    <property type="entry name" value="Protein tyrosine phosphatase superfamily"/>
    <property type="match status" value="3"/>
</dbReference>
<dbReference type="SMART" id="SM00194">
    <property type="entry name" value="PTPc"/>
    <property type="match status" value="2"/>
</dbReference>
<comment type="catalytic activity">
    <reaction evidence="8">
        <text>O-phospho-L-tyrosyl-[protein] + H2O = L-tyrosyl-[protein] + phosphate</text>
        <dbReference type="Rhea" id="RHEA:10684"/>
        <dbReference type="Rhea" id="RHEA-COMP:10136"/>
        <dbReference type="Rhea" id="RHEA-COMP:20101"/>
        <dbReference type="ChEBI" id="CHEBI:15377"/>
        <dbReference type="ChEBI" id="CHEBI:43474"/>
        <dbReference type="ChEBI" id="CHEBI:46858"/>
        <dbReference type="ChEBI" id="CHEBI:61978"/>
        <dbReference type="EC" id="3.1.3.48"/>
    </reaction>
</comment>
<evidence type="ECO:0000256" key="9">
    <source>
        <dbReference type="SAM" id="MobiDB-lite"/>
    </source>
</evidence>
<feature type="transmembrane region" description="Helical" evidence="10">
    <location>
        <begin position="970"/>
        <end position="989"/>
    </location>
</feature>
<dbReference type="CDD" id="cd00047">
    <property type="entry name" value="PTPc"/>
    <property type="match status" value="1"/>
</dbReference>
<evidence type="ECO:0000313" key="14">
    <source>
        <dbReference type="EMBL" id="RLU26734.1"/>
    </source>
</evidence>
<sequence>MSLILSAKRAYLMIMTIQMMNVLTLLLFTSQIVHIFGRLTVIREPRYFGSQTERKLTCVSEDDGAALVWNDEISETSIRESNPMRFYNVDARQSNEDSIDCKMDKNDDCLQFWIRENWNFINSFKTPLGPVFDRRWEDFQEYENFNMEYDHVLLENTTAFSFSVRGLSSDLQIIFCNGDDYTRDFCYWIIIGGWGNKRSVVRRCPIGVPKPRMEAQDEECRTDKAPFSHNPLSLTEWRTFLVMWNITNRSISLYDPSSDNVFIRYEDMKQPKEKVEGKPVTNSGIFYYYHMFIRSANMMIYRFHKYDLECPEGRIGPKCLLYCKRDAYNYNCKEHVICYEEGCTCPPGFRGENCALSCEKNRYGYGCNQICGSCSKYRITSSLDTCNKVTGACTAGCTYDQNILYIPPLCKMDISKPVAPTIDTVSNTNIQVNVPVEWKDEYKALLEYAFTISSSTGNTTTTDWKRIFQNMTELTERFTNLESGVIYNIACIFRVCNQYGNMCSNNIQSNWRTAETVCNPTDFVLDSEEHSLSIDWKHDPKPPFPCPANWYQIIVQVTGKSTALLNTTVNHFPYTVSQKLPSYTSFTVTIVHEDKKIFSDDIRTLEEVPPQVTNLEVYETDTREDQKVVYLRWQEPIPPLNGTLRSYSILLCTIHECSSTEVPLTNICKLWNNYVCGSVKFKIKNPTIAVVAYNQDVRDPGPPFTVSKEELNNQIPEEPANFTVLPHNKGIVDLYWKHPWKTGSRLDHFYIMIIPLSTNLVKFLERNWRPYNSSINVTVTNYMREYTKRLYLHPSTQYHIFIKAVTVLGMSSTVKYKEFKTPSSLKFSGPLKYVMHDSMISLNIPRIVNYTKDSTIHVIVKGPLGPNGCKGYLRVPEDLQAIADIDVSHVAWEAAEISSQQDLNKPFTIGNNKMYGRAKNCQLQPKESYDITVIVTENNENSLIDPIVLKITVLNGEILSHHDTRSHHEAWLIPVILILIVAAVLLYLYRRKRHRTIKTLMLQDEIALSQNIENYEHETKSAISSSKESLSTPPDRQSLSRATTPEVPLTAIKNTDDIKEMTSLVKVKDFEDYVREAIQAGSLVKQYETFPRGQTQPWDYGKLPQNKSKNRYGNLIAYDETRVVLEKLPGDSYSDYINANFITTKCEQYWPDIGKKKKYGNIIVLNAKHNVFADYCFRTFQITCGKETRKVEHLHYTAWPDHGVPLYTQSVVTYLKKLLATPSGNGSVVVHCSAGVGRTGTIILCDICLRRAAAEGVVDVYAETASIRSERANMVDNKQQYLLAHLAVMECLLSIPTTLPCNEMLVTRITEMKKQLPVQQQRLENTAWQDEALRQVTSPPPLSERNRAKNRFPELISDKISRIYLKRYPATDEDSDYLSAVYVDGVKLQNHYLATQLPMPSTINDFWRMIAEFKVELILMLQPPDLQDPTYCAIAPASGEFKPTPYLNITAKETVELENYTSQKLLLLDNSEKPSKERSVTILCLTQWKPGRNQSPPPVMTMVTLWQAAERIARGDGPTVTLCHDGVTGCGLYLALSFLLERMAVERECDVCLAVRAIRRSRPDFVRSLEHLEYLYDAAVTYLEYFETYANFS</sequence>
<dbReference type="PROSITE" id="PS50055">
    <property type="entry name" value="TYR_PHOSPHATASE_PTP"/>
    <property type="match status" value="2"/>
</dbReference>
<dbReference type="InterPro" id="IPR050348">
    <property type="entry name" value="Protein-Tyr_Phosphatase"/>
</dbReference>
<feature type="domain" description="Fibronectin type-III" evidence="13">
    <location>
        <begin position="718"/>
        <end position="824"/>
    </location>
</feature>
<dbReference type="PROSITE" id="PS00383">
    <property type="entry name" value="TYR_PHOSPHATASE_1"/>
    <property type="match status" value="1"/>
</dbReference>
<comment type="caution">
    <text evidence="14">The sequence shown here is derived from an EMBL/GenBank/DDBJ whole genome shotgun (WGS) entry which is preliminary data.</text>
</comment>
<dbReference type="GO" id="GO:0016020">
    <property type="term" value="C:membrane"/>
    <property type="evidence" value="ECO:0007669"/>
    <property type="project" value="UniProtKB-SubCell"/>
</dbReference>
<dbReference type="InterPro" id="IPR029021">
    <property type="entry name" value="Prot-tyrosine_phosphatase-like"/>
</dbReference>
<evidence type="ECO:0000259" key="12">
    <source>
        <dbReference type="PROSITE" id="PS50056"/>
    </source>
</evidence>
<organism evidence="14">
    <name type="scientific">Ooceraea biroi</name>
    <name type="common">Clonal raider ant</name>
    <name type="synonym">Cerapachys biroi</name>
    <dbReference type="NCBI Taxonomy" id="2015173"/>
    <lineage>
        <taxon>Eukaryota</taxon>
        <taxon>Metazoa</taxon>
        <taxon>Ecdysozoa</taxon>
        <taxon>Arthropoda</taxon>
        <taxon>Hexapoda</taxon>
        <taxon>Insecta</taxon>
        <taxon>Pterygota</taxon>
        <taxon>Neoptera</taxon>
        <taxon>Endopterygota</taxon>
        <taxon>Hymenoptera</taxon>
        <taxon>Apocrita</taxon>
        <taxon>Aculeata</taxon>
        <taxon>Formicoidea</taxon>
        <taxon>Formicidae</taxon>
        <taxon>Dorylinae</taxon>
        <taxon>Ooceraea</taxon>
    </lineage>
</organism>
<comment type="similarity">
    <text evidence="2">Belongs to the protein-tyrosine phosphatase family.</text>
</comment>
<keyword evidence="10" id="KW-0812">Transmembrane</keyword>
<evidence type="ECO:0000259" key="13">
    <source>
        <dbReference type="PROSITE" id="PS50853"/>
    </source>
</evidence>
<evidence type="ECO:0000256" key="4">
    <source>
        <dbReference type="ARBA" id="ARBA00022729"/>
    </source>
</evidence>
<keyword evidence="6" id="KW-0904">Protein phosphatase</keyword>
<feature type="domain" description="Tyrosine specific protein phosphatases" evidence="12">
    <location>
        <begin position="1209"/>
        <end position="1282"/>
    </location>
</feature>
<feature type="region of interest" description="Disordered" evidence="9">
    <location>
        <begin position="1019"/>
        <end position="1045"/>
    </location>
</feature>
<dbReference type="SUPFAM" id="SSF52799">
    <property type="entry name" value="(Phosphotyrosine protein) phosphatases II"/>
    <property type="match status" value="2"/>
</dbReference>
<evidence type="ECO:0000256" key="8">
    <source>
        <dbReference type="ARBA" id="ARBA00051722"/>
    </source>
</evidence>
<keyword evidence="5" id="KW-0378">Hydrolase</keyword>
<feature type="domain" description="Tyrosine-protein phosphatase" evidence="11">
    <location>
        <begin position="1083"/>
        <end position="1291"/>
    </location>
</feature>
<reference evidence="14" key="2">
    <citation type="submission" date="2018-07" db="EMBL/GenBank/DDBJ databases">
        <authorList>
            <person name="Mckenzie S.K."/>
            <person name="Kronauer D.J.C."/>
        </authorList>
    </citation>
    <scope>NUCLEOTIDE SEQUENCE</scope>
    <source>
        <strain evidence="14">Clonal line C1</strain>
    </source>
</reference>
<dbReference type="InterPro" id="IPR003961">
    <property type="entry name" value="FN3_dom"/>
</dbReference>
<feature type="domain" description="Tyrosine-protein phosphatase" evidence="11">
    <location>
        <begin position="1344"/>
        <end position="1582"/>
    </location>
</feature>
<evidence type="ECO:0000259" key="11">
    <source>
        <dbReference type="PROSITE" id="PS50055"/>
    </source>
</evidence>
<dbReference type="PANTHER" id="PTHR19134">
    <property type="entry name" value="RECEPTOR-TYPE TYROSINE-PROTEIN PHOSPHATASE"/>
    <property type="match status" value="1"/>
</dbReference>
<dbReference type="PRINTS" id="PR00700">
    <property type="entry name" value="PRTYPHPHTASE"/>
</dbReference>
<evidence type="ECO:0000256" key="2">
    <source>
        <dbReference type="ARBA" id="ARBA00009580"/>
    </source>
</evidence>
<feature type="domain" description="Tyrosine specific protein phosphatases" evidence="12">
    <location>
        <begin position="1503"/>
        <end position="1573"/>
    </location>
</feature>
<feature type="compositionally biased region" description="Polar residues" evidence="9">
    <location>
        <begin position="1032"/>
        <end position="1043"/>
    </location>
</feature>
<reference evidence="14" key="1">
    <citation type="journal article" date="2018" name="Genome Res.">
        <title>The genomic architecture and molecular evolution of ant odorant receptors.</title>
        <authorList>
            <person name="McKenzie S.K."/>
            <person name="Kronauer D.J.C."/>
        </authorList>
    </citation>
    <scope>NUCLEOTIDE SEQUENCE [LARGE SCALE GENOMIC DNA]</scope>
    <source>
        <strain evidence="14">Clonal line C1</strain>
    </source>
</reference>
<name>A0A3L8E1Z5_OOCBI</name>
<evidence type="ECO:0000256" key="10">
    <source>
        <dbReference type="SAM" id="Phobius"/>
    </source>
</evidence>
<evidence type="ECO:0000256" key="6">
    <source>
        <dbReference type="ARBA" id="ARBA00022912"/>
    </source>
</evidence>
<dbReference type="PROSITE" id="PS50056">
    <property type="entry name" value="TYR_PHOSPHATASE_2"/>
    <property type="match status" value="2"/>
</dbReference>
<dbReference type="PROSITE" id="PS50853">
    <property type="entry name" value="FN3"/>
    <property type="match status" value="1"/>
</dbReference>
<dbReference type="Pfam" id="PF12248">
    <property type="entry name" value="Methyltransf_FA"/>
    <property type="match status" value="1"/>
</dbReference>
<dbReference type="InterPro" id="IPR000387">
    <property type="entry name" value="Tyr_Pase_dom"/>
</dbReference>
<keyword evidence="4" id="KW-0732">Signal</keyword>
<dbReference type="GO" id="GO:0004725">
    <property type="term" value="F:protein tyrosine phosphatase activity"/>
    <property type="evidence" value="ECO:0007669"/>
    <property type="project" value="UniProtKB-EC"/>
</dbReference>
<dbReference type="OrthoDB" id="6417559at2759"/>
<evidence type="ECO:0000256" key="5">
    <source>
        <dbReference type="ARBA" id="ARBA00022801"/>
    </source>
</evidence>
<dbReference type="EMBL" id="QOIP01000001">
    <property type="protein sequence ID" value="RLU26734.1"/>
    <property type="molecule type" value="Genomic_DNA"/>
</dbReference>
<dbReference type="PANTHER" id="PTHR19134:SF562">
    <property type="entry name" value="PROTEIN-TYROSINE-PHOSPHATASE"/>
    <property type="match status" value="1"/>
</dbReference>
<keyword evidence="10" id="KW-1133">Transmembrane helix</keyword>
<dbReference type="Gene3D" id="2.60.40.10">
    <property type="entry name" value="Immunoglobulins"/>
    <property type="match status" value="1"/>
</dbReference>
<protein>
    <recommendedName>
        <fullName evidence="3">protein-tyrosine-phosphatase</fullName>
        <ecNumber evidence="3">3.1.3.48</ecNumber>
    </recommendedName>
</protein>
<dbReference type="EC" id="3.1.3.48" evidence="3"/>
<evidence type="ECO:0000256" key="1">
    <source>
        <dbReference type="ARBA" id="ARBA00004167"/>
    </source>
</evidence>
<dbReference type="InterPro" id="IPR016130">
    <property type="entry name" value="Tyr_Pase_AS"/>
</dbReference>
<dbReference type="InterPro" id="IPR003595">
    <property type="entry name" value="Tyr_Pase_cat"/>
</dbReference>
<dbReference type="GO" id="GO:0008045">
    <property type="term" value="P:motor neuron axon guidance"/>
    <property type="evidence" value="ECO:0007669"/>
    <property type="project" value="TreeGrafter"/>
</dbReference>
<gene>
    <name evidence="14" type="ORF">DMN91_000531</name>
</gene>
<comment type="subcellular location">
    <subcellularLocation>
        <location evidence="1">Membrane</location>
        <topology evidence="1">Single-pass membrane protein</topology>
    </subcellularLocation>
</comment>
<evidence type="ECO:0000256" key="7">
    <source>
        <dbReference type="ARBA" id="ARBA00023136"/>
    </source>
</evidence>
<feature type="compositionally biased region" description="Low complexity" evidence="9">
    <location>
        <begin position="1021"/>
        <end position="1031"/>
    </location>
</feature>
<dbReference type="InterPro" id="IPR022041">
    <property type="entry name" value="Methyltransf_FA"/>
</dbReference>
<dbReference type="SMART" id="SM00404">
    <property type="entry name" value="PTPc_motif"/>
    <property type="match status" value="2"/>
</dbReference>
<dbReference type="InterPro" id="IPR013783">
    <property type="entry name" value="Ig-like_fold"/>
</dbReference>
<accession>A0A3L8E1Z5</accession>
<dbReference type="FunFam" id="3.90.190.10:FF:000102">
    <property type="entry name" value="Receptor-type tyrosine-protein phosphatase"/>
    <property type="match status" value="1"/>
</dbReference>
<keyword evidence="7 10" id="KW-0472">Membrane</keyword>
<dbReference type="InterPro" id="IPR000242">
    <property type="entry name" value="PTP_cat"/>
</dbReference>
<dbReference type="Proteomes" id="UP000279307">
    <property type="component" value="Chromosome 1"/>
</dbReference>
<dbReference type="Gene3D" id="2.170.300.10">
    <property type="entry name" value="Tie2 ligand-binding domain superfamily"/>
    <property type="match status" value="1"/>
</dbReference>
<evidence type="ECO:0000256" key="3">
    <source>
        <dbReference type="ARBA" id="ARBA00013064"/>
    </source>
</evidence>